<dbReference type="InterPro" id="IPR009072">
    <property type="entry name" value="Histone-fold"/>
</dbReference>
<dbReference type="Gene3D" id="1.10.10.60">
    <property type="entry name" value="Homeodomain-like"/>
    <property type="match status" value="1"/>
</dbReference>
<feature type="region of interest" description="Disordered" evidence="1">
    <location>
        <begin position="405"/>
        <end position="443"/>
    </location>
</feature>
<evidence type="ECO:0000313" key="3">
    <source>
        <dbReference type="EMBL" id="KAE8386774.1"/>
    </source>
</evidence>
<dbReference type="PANTHER" id="PTHR15992:SF5">
    <property type="entry name" value="HOLLIDAY JUNCTION RECOGNITION PROTEIN"/>
    <property type="match status" value="1"/>
</dbReference>
<sequence length="554" mass="62082">MDRPFKRPRLSFSATPDESDDIDLQTARAQNDQRLKSIFEGIFEKYGKDFTDVGDEIDLQTGKIVVNNGHIQGMEDGDDTGEKGAWLFDTEESTPNDAVPAHGISQYSEARTSGDLLEEYNPDLQYPLAAPQLQTRPDLDRPWESRESEALLAKSDVDDDDRSSVDSLLDTALSVQNGPGDPVRQKILIDTDEPVTEKAKPAAETSAQSQDVQKDGFTEAVDSVWRVPEISGKIFTPPLSISRPTVPLNVVRSASPPGVGSIWALPGTSRRNVDITQKRSAKKHSTSERKRKHQSSPIVFDWSFAQTPDGSESDDPLQEDYQPSRTPKRALKIRGKWLGSDTPSRRKDQIDGRKPSLSRDGHVSQLRRDSLNSAEDQHSTAEATEQSGTTFENVAVDTQLVTKGGLKTHNISSEVTQDLKSKPAESQPKPQDSTTPSKRTRTNFTPDEAKLIVILKQVQGKKWKEIADRLPGKKPAQLVQWNHLHWNERRANPAPLSKPWSRTERETLDNLKDQQGLTWQIIRAELPGRSIAELEFELLRLWAGDDVWRREQQN</sequence>
<feature type="domain" description="Myb-like" evidence="2">
    <location>
        <begin position="440"/>
        <end position="488"/>
    </location>
</feature>
<dbReference type="Pfam" id="PF10384">
    <property type="entry name" value="Scm3"/>
    <property type="match status" value="1"/>
</dbReference>
<dbReference type="OrthoDB" id="2420608at2759"/>
<feature type="compositionally biased region" description="Basic and acidic residues" evidence="1">
    <location>
        <begin position="343"/>
        <end position="379"/>
    </location>
</feature>
<name>A0A5N7BY55_PETAA</name>
<dbReference type="AlphaFoldDB" id="A0A5N7BY55"/>
<feature type="region of interest" description="Disordered" evidence="1">
    <location>
        <begin position="254"/>
        <end position="392"/>
    </location>
</feature>
<dbReference type="GO" id="GO:0005634">
    <property type="term" value="C:nucleus"/>
    <property type="evidence" value="ECO:0007669"/>
    <property type="project" value="InterPro"/>
</dbReference>
<dbReference type="SUPFAM" id="SSF46689">
    <property type="entry name" value="Homeodomain-like"/>
    <property type="match status" value="1"/>
</dbReference>
<dbReference type="InterPro" id="IPR009057">
    <property type="entry name" value="Homeodomain-like_sf"/>
</dbReference>
<dbReference type="Proteomes" id="UP000326877">
    <property type="component" value="Unassembled WGS sequence"/>
</dbReference>
<dbReference type="Gene3D" id="1.10.20.10">
    <property type="entry name" value="Histone, subunit A"/>
    <property type="match status" value="1"/>
</dbReference>
<feature type="compositionally biased region" description="Polar residues" evidence="1">
    <location>
        <begin position="380"/>
        <end position="392"/>
    </location>
</feature>
<dbReference type="SMART" id="SM00717">
    <property type="entry name" value="SANT"/>
    <property type="match status" value="2"/>
</dbReference>
<gene>
    <name evidence="3" type="ORF">BDV23DRAFT_138168</name>
</gene>
<feature type="domain" description="Myb-like" evidence="2">
    <location>
        <begin position="496"/>
        <end position="544"/>
    </location>
</feature>
<proteinExistence type="predicted"/>
<protein>
    <recommendedName>
        <fullName evidence="2">Myb-like domain-containing protein</fullName>
    </recommendedName>
</protein>
<dbReference type="EMBL" id="ML735305">
    <property type="protein sequence ID" value="KAE8386774.1"/>
    <property type="molecule type" value="Genomic_DNA"/>
</dbReference>
<organism evidence="3">
    <name type="scientific">Petromyces alliaceus</name>
    <name type="common">Aspergillus alliaceus</name>
    <dbReference type="NCBI Taxonomy" id="209559"/>
    <lineage>
        <taxon>Eukaryota</taxon>
        <taxon>Fungi</taxon>
        <taxon>Dikarya</taxon>
        <taxon>Ascomycota</taxon>
        <taxon>Pezizomycotina</taxon>
        <taxon>Eurotiomycetes</taxon>
        <taxon>Eurotiomycetidae</taxon>
        <taxon>Eurotiales</taxon>
        <taxon>Aspergillaceae</taxon>
        <taxon>Aspergillus</taxon>
        <taxon>Aspergillus subgen. Circumdati</taxon>
    </lineage>
</organism>
<feature type="region of interest" description="Disordered" evidence="1">
    <location>
        <begin position="1"/>
        <end position="24"/>
    </location>
</feature>
<dbReference type="PANTHER" id="PTHR15992">
    <property type="entry name" value="HOLLIDAY JUNCTION RECOGNITION PROTEIN"/>
    <property type="match status" value="1"/>
</dbReference>
<dbReference type="InterPro" id="IPR018465">
    <property type="entry name" value="Scm3/HJURP"/>
</dbReference>
<dbReference type="GO" id="GO:0046982">
    <property type="term" value="F:protein heterodimerization activity"/>
    <property type="evidence" value="ECO:0007669"/>
    <property type="project" value="InterPro"/>
</dbReference>
<feature type="compositionally biased region" description="Basic residues" evidence="1">
    <location>
        <begin position="279"/>
        <end position="294"/>
    </location>
</feature>
<feature type="compositionally biased region" description="Polar residues" evidence="1">
    <location>
        <begin position="428"/>
        <end position="443"/>
    </location>
</feature>
<dbReference type="GO" id="GO:0042393">
    <property type="term" value="F:histone binding"/>
    <property type="evidence" value="ECO:0007669"/>
    <property type="project" value="InterPro"/>
</dbReference>
<feature type="compositionally biased region" description="Basic residues" evidence="1">
    <location>
        <begin position="326"/>
        <end position="335"/>
    </location>
</feature>
<evidence type="ECO:0000256" key="1">
    <source>
        <dbReference type="SAM" id="MobiDB-lite"/>
    </source>
</evidence>
<reference evidence="3" key="1">
    <citation type="submission" date="2019-04" db="EMBL/GenBank/DDBJ databases">
        <title>Friends and foes A comparative genomics studyof 23 Aspergillus species from section Flavi.</title>
        <authorList>
            <consortium name="DOE Joint Genome Institute"/>
            <person name="Kjaerbolling I."/>
            <person name="Vesth T."/>
            <person name="Frisvad J.C."/>
            <person name="Nybo J.L."/>
            <person name="Theobald S."/>
            <person name="Kildgaard S."/>
            <person name="Isbrandt T."/>
            <person name="Kuo A."/>
            <person name="Sato A."/>
            <person name="Lyhne E.K."/>
            <person name="Kogle M.E."/>
            <person name="Wiebenga A."/>
            <person name="Kun R.S."/>
            <person name="Lubbers R.J."/>
            <person name="Makela M.R."/>
            <person name="Barry K."/>
            <person name="Chovatia M."/>
            <person name="Clum A."/>
            <person name="Daum C."/>
            <person name="Haridas S."/>
            <person name="He G."/>
            <person name="LaButti K."/>
            <person name="Lipzen A."/>
            <person name="Mondo S."/>
            <person name="Riley R."/>
            <person name="Salamov A."/>
            <person name="Simmons B.A."/>
            <person name="Magnuson J.K."/>
            <person name="Henrissat B."/>
            <person name="Mortensen U.H."/>
            <person name="Larsen T.O."/>
            <person name="Devries R.P."/>
            <person name="Grigoriev I.V."/>
            <person name="Machida M."/>
            <person name="Baker S.E."/>
            <person name="Andersen M.R."/>
        </authorList>
    </citation>
    <scope>NUCLEOTIDE SEQUENCE [LARGE SCALE GENOMIC DNA]</scope>
    <source>
        <strain evidence="3">IBT 14317</strain>
    </source>
</reference>
<dbReference type="InterPro" id="IPR001005">
    <property type="entry name" value="SANT/Myb"/>
</dbReference>
<evidence type="ECO:0000259" key="2">
    <source>
        <dbReference type="SMART" id="SM00717"/>
    </source>
</evidence>
<accession>A0A5N7BY55</accession>
<feature type="region of interest" description="Disordered" evidence="1">
    <location>
        <begin position="195"/>
        <end position="214"/>
    </location>
</feature>
<dbReference type="CDD" id="cd00167">
    <property type="entry name" value="SANT"/>
    <property type="match status" value="1"/>
</dbReference>